<dbReference type="GeneID" id="14874785"/>
<dbReference type="InterPro" id="IPR002110">
    <property type="entry name" value="Ankyrin_rpt"/>
</dbReference>
<evidence type="ECO:0008006" key="3">
    <source>
        <dbReference type="Google" id="ProtNLM"/>
    </source>
</evidence>
<dbReference type="STRING" id="1054147.F4PPC6"/>
<dbReference type="AlphaFoldDB" id="F4PPC6"/>
<dbReference type="PANTHER" id="PTHR46586:SF3">
    <property type="entry name" value="ANKYRIN REPEAT-CONTAINING PROTEIN"/>
    <property type="match status" value="1"/>
</dbReference>
<dbReference type="Gene3D" id="1.25.40.20">
    <property type="entry name" value="Ankyrin repeat-containing domain"/>
    <property type="match status" value="2"/>
</dbReference>
<dbReference type="OrthoDB" id="426293at2759"/>
<dbReference type="Pfam" id="PF12796">
    <property type="entry name" value="Ank_2"/>
    <property type="match status" value="1"/>
</dbReference>
<dbReference type="EMBL" id="GL883009">
    <property type="protein sequence ID" value="EGG22239.1"/>
    <property type="molecule type" value="Genomic_DNA"/>
</dbReference>
<gene>
    <name evidence="1" type="ORF">DFA_04357</name>
</gene>
<evidence type="ECO:0000313" key="2">
    <source>
        <dbReference type="Proteomes" id="UP000007797"/>
    </source>
</evidence>
<sequence>MTTTIITFQSIYRMKYIRQLIFNHINNISNQLYQGSIFDGRGRSLKGRDIIKLTLPRLEMVSKFAMPWNYICHYLPTDVDEIEFKQRKRAITQYCHHPNATLDTLVHLLEWSPTVQIEWHYLKNSGCDISNQEILEYLIKRCSVAVAGDSNYFLVWAMNSACLNGYLEIVKLLDSIKDDLKIDKTAMDRASRVSIDIVKYLHENRTEGCSHYAMDNASSNGRLDIVKFLHFNRSEGASENAMDMAAQNGYLEVVQFLHEHRQEGCSKVAMDQASRKGHLDVVRYLSEHRSEGATTDAMDWAAVNNNIDIVKV</sequence>
<dbReference type="Proteomes" id="UP000007797">
    <property type="component" value="Unassembled WGS sequence"/>
</dbReference>
<protein>
    <recommendedName>
        <fullName evidence="3">Ankyrin repeat-containing protein</fullName>
    </recommendedName>
</protein>
<evidence type="ECO:0000313" key="1">
    <source>
        <dbReference type="EMBL" id="EGG22239.1"/>
    </source>
</evidence>
<dbReference type="SUPFAM" id="SSF48403">
    <property type="entry name" value="Ankyrin repeat"/>
    <property type="match status" value="1"/>
</dbReference>
<dbReference type="PANTHER" id="PTHR46586">
    <property type="entry name" value="ANKYRIN REPEAT-CONTAINING PROTEIN"/>
    <property type="match status" value="1"/>
</dbReference>
<proteinExistence type="predicted"/>
<organism evidence="1 2">
    <name type="scientific">Cavenderia fasciculata</name>
    <name type="common">Slime mold</name>
    <name type="synonym">Dictyostelium fasciculatum</name>
    <dbReference type="NCBI Taxonomy" id="261658"/>
    <lineage>
        <taxon>Eukaryota</taxon>
        <taxon>Amoebozoa</taxon>
        <taxon>Evosea</taxon>
        <taxon>Eumycetozoa</taxon>
        <taxon>Dictyostelia</taxon>
        <taxon>Acytosteliales</taxon>
        <taxon>Cavenderiaceae</taxon>
        <taxon>Cavenderia</taxon>
    </lineage>
</organism>
<reference evidence="2" key="1">
    <citation type="journal article" date="2011" name="Genome Res.">
        <title>Phylogeny-wide analysis of social amoeba genomes highlights ancient origins for complex intercellular communication.</title>
        <authorList>
            <person name="Heidel A.J."/>
            <person name="Lawal H.M."/>
            <person name="Felder M."/>
            <person name="Schilde C."/>
            <person name="Helps N.R."/>
            <person name="Tunggal B."/>
            <person name="Rivero F."/>
            <person name="John U."/>
            <person name="Schleicher M."/>
            <person name="Eichinger L."/>
            <person name="Platzer M."/>
            <person name="Noegel A.A."/>
            <person name="Schaap P."/>
            <person name="Gloeckner G."/>
        </authorList>
    </citation>
    <scope>NUCLEOTIDE SEQUENCE [LARGE SCALE GENOMIC DNA]</scope>
    <source>
        <strain evidence="2">SH3</strain>
    </source>
</reference>
<dbReference type="InterPro" id="IPR052050">
    <property type="entry name" value="SecEffector_AnkRepeat"/>
</dbReference>
<name>F4PPC6_CACFS</name>
<accession>F4PPC6</accession>
<dbReference type="RefSeq" id="XP_004360090.1">
    <property type="nucleotide sequence ID" value="XM_004360033.1"/>
</dbReference>
<dbReference type="KEGG" id="dfa:DFA_04357"/>
<dbReference type="InterPro" id="IPR036770">
    <property type="entry name" value="Ankyrin_rpt-contain_sf"/>
</dbReference>
<keyword evidence="2" id="KW-1185">Reference proteome</keyword>